<dbReference type="InterPro" id="IPR036388">
    <property type="entry name" value="WH-like_DNA-bd_sf"/>
</dbReference>
<reference evidence="5 6" key="1">
    <citation type="submission" date="2015-03" db="EMBL/GenBank/DDBJ databases">
        <title>Genome sequence of Pseudoalteromonas aurantia.</title>
        <authorList>
            <person name="Xie B.-B."/>
            <person name="Rong J.-C."/>
            <person name="Qin Q.-L."/>
            <person name="Zhang Y.-Z."/>
        </authorList>
    </citation>
    <scope>NUCLEOTIDE SEQUENCE [LARGE SCALE GENOMIC DNA]</scope>
    <source>
        <strain evidence="5 6">208</strain>
    </source>
</reference>
<dbReference type="Gene3D" id="1.10.10.10">
    <property type="entry name" value="Winged helix-like DNA-binding domain superfamily/Winged helix DNA-binding domain"/>
    <property type="match status" value="1"/>
</dbReference>
<evidence type="ECO:0000313" key="5">
    <source>
        <dbReference type="EMBL" id="MBE0366668.1"/>
    </source>
</evidence>
<dbReference type="RefSeq" id="WP_192506181.1">
    <property type="nucleotide sequence ID" value="NZ_AQGV01000010.1"/>
</dbReference>
<protein>
    <submittedName>
        <fullName evidence="5">Uncharacterized protein</fullName>
    </submittedName>
</protein>
<dbReference type="EMBL" id="AQGV01000010">
    <property type="protein sequence ID" value="MBE0366668.1"/>
    <property type="molecule type" value="Genomic_DNA"/>
</dbReference>
<accession>A0ABR9E6Q1</accession>
<dbReference type="InterPro" id="IPR036390">
    <property type="entry name" value="WH_DNA-bd_sf"/>
</dbReference>
<comment type="similarity">
    <text evidence="1">Belongs to the BlaI transcriptional regulatory family.</text>
</comment>
<evidence type="ECO:0000256" key="3">
    <source>
        <dbReference type="ARBA" id="ARBA00023125"/>
    </source>
</evidence>
<evidence type="ECO:0000313" key="6">
    <source>
        <dbReference type="Proteomes" id="UP000615755"/>
    </source>
</evidence>
<keyword evidence="6" id="KW-1185">Reference proteome</keyword>
<dbReference type="Proteomes" id="UP000615755">
    <property type="component" value="Unassembled WGS sequence"/>
</dbReference>
<dbReference type="Pfam" id="PF03965">
    <property type="entry name" value="Penicillinase_R"/>
    <property type="match status" value="1"/>
</dbReference>
<proteinExistence type="inferred from homology"/>
<sequence>MIELSKAEFAVMKALWAGYPAKASDIIKRLSDDTQWHEKTIKTLLGRLVKKNAITFEKQGREYIYTPTIERDEYTHKESSSFIQRLFQGRIAPLVSGFAKTQQLSQRDIDELKQVIDKWEQEQGKGK</sequence>
<keyword evidence="2" id="KW-0805">Transcription regulation</keyword>
<dbReference type="Gene3D" id="1.10.4040.10">
    <property type="entry name" value="Penicillinase repressor domain"/>
    <property type="match status" value="1"/>
</dbReference>
<name>A0ABR9E6Q1_9GAMM</name>
<comment type="caution">
    <text evidence="5">The sequence shown here is derived from an EMBL/GenBank/DDBJ whole genome shotgun (WGS) entry which is preliminary data.</text>
</comment>
<dbReference type="SUPFAM" id="SSF46785">
    <property type="entry name" value="Winged helix' DNA-binding domain"/>
    <property type="match status" value="1"/>
</dbReference>
<evidence type="ECO:0000256" key="4">
    <source>
        <dbReference type="ARBA" id="ARBA00023163"/>
    </source>
</evidence>
<evidence type="ECO:0000256" key="1">
    <source>
        <dbReference type="ARBA" id="ARBA00011046"/>
    </source>
</evidence>
<dbReference type="PIRSF" id="PIRSF019455">
    <property type="entry name" value="CopR_AtkY"/>
    <property type="match status" value="1"/>
</dbReference>
<gene>
    <name evidence="5" type="ORF">PAUR_a3717</name>
</gene>
<evidence type="ECO:0000256" key="2">
    <source>
        <dbReference type="ARBA" id="ARBA00023015"/>
    </source>
</evidence>
<organism evidence="5 6">
    <name type="scientific">Pseudoalteromonas aurantia 208</name>
    <dbReference type="NCBI Taxonomy" id="1314867"/>
    <lineage>
        <taxon>Bacteria</taxon>
        <taxon>Pseudomonadati</taxon>
        <taxon>Pseudomonadota</taxon>
        <taxon>Gammaproteobacteria</taxon>
        <taxon>Alteromonadales</taxon>
        <taxon>Pseudoalteromonadaceae</taxon>
        <taxon>Pseudoalteromonas</taxon>
    </lineage>
</organism>
<keyword evidence="4" id="KW-0804">Transcription</keyword>
<dbReference type="InterPro" id="IPR005650">
    <property type="entry name" value="BlaI_family"/>
</dbReference>
<keyword evidence="3" id="KW-0238">DNA-binding</keyword>